<dbReference type="GO" id="GO:0008270">
    <property type="term" value="F:zinc ion binding"/>
    <property type="evidence" value="ECO:0007669"/>
    <property type="project" value="UniProtKB-UniRule"/>
</dbReference>
<evidence type="ECO:0000256" key="2">
    <source>
        <dbReference type="ARBA" id="ARBA00022723"/>
    </source>
</evidence>
<proteinExistence type="inferred from homology"/>
<protein>
    <recommendedName>
        <fullName evidence="5">Carbonic anhydrase</fullName>
        <ecNumber evidence="5">4.2.1.1</ecNumber>
    </recommendedName>
    <alternativeName>
        <fullName evidence="5">Carbonate dehydratase</fullName>
    </alternativeName>
</protein>
<comment type="function">
    <text evidence="5">Reversible hydration of carbon dioxide.</text>
</comment>
<keyword evidence="7" id="KW-1185">Reference proteome</keyword>
<accession>A0A2P6TJI7</accession>
<comment type="similarity">
    <text evidence="1 5">Belongs to the beta-class carbonic anhydrase family.</text>
</comment>
<comment type="cofactor">
    <cofactor evidence="4">
        <name>Zn(2+)</name>
        <dbReference type="ChEBI" id="CHEBI:29105"/>
    </cofactor>
    <text evidence="4">Binds 1 zinc ion per subunit.</text>
</comment>
<organism evidence="6 7">
    <name type="scientific">Chlorella sorokiniana</name>
    <name type="common">Freshwater green alga</name>
    <dbReference type="NCBI Taxonomy" id="3076"/>
    <lineage>
        <taxon>Eukaryota</taxon>
        <taxon>Viridiplantae</taxon>
        <taxon>Chlorophyta</taxon>
        <taxon>core chlorophytes</taxon>
        <taxon>Trebouxiophyceae</taxon>
        <taxon>Chlorellales</taxon>
        <taxon>Chlorellaceae</taxon>
        <taxon>Chlorella clade</taxon>
        <taxon>Chlorella</taxon>
    </lineage>
</organism>
<feature type="binding site" evidence="4">
    <location>
        <position position="42"/>
    </location>
    <ligand>
        <name>Zn(2+)</name>
        <dbReference type="ChEBI" id="CHEBI:29105"/>
    </ligand>
</feature>
<keyword evidence="2 4" id="KW-0479">Metal-binding</keyword>
<name>A0A2P6TJI7_CHLSO</name>
<dbReference type="SMART" id="SM00947">
    <property type="entry name" value="Pro_CA"/>
    <property type="match status" value="1"/>
</dbReference>
<dbReference type="InterPro" id="IPR036874">
    <property type="entry name" value="Carbonic_anhydrase_sf"/>
</dbReference>
<dbReference type="EMBL" id="LHPG02000013">
    <property type="protein sequence ID" value="PRW44246.1"/>
    <property type="molecule type" value="Genomic_DNA"/>
</dbReference>
<evidence type="ECO:0000313" key="7">
    <source>
        <dbReference type="Proteomes" id="UP000239899"/>
    </source>
</evidence>
<evidence type="ECO:0000256" key="4">
    <source>
        <dbReference type="PIRSR" id="PIRSR601765-1"/>
    </source>
</evidence>
<dbReference type="PANTHER" id="PTHR43175">
    <property type="entry name" value="CARBONIC ANHYDRASE"/>
    <property type="match status" value="1"/>
</dbReference>
<keyword evidence="3 4" id="KW-0862">Zinc</keyword>
<dbReference type="AlphaFoldDB" id="A0A2P6TJI7"/>
<evidence type="ECO:0000313" key="6">
    <source>
        <dbReference type="EMBL" id="PRW44246.1"/>
    </source>
</evidence>
<feature type="binding site" evidence="4">
    <location>
        <position position="93"/>
    </location>
    <ligand>
        <name>Zn(2+)</name>
        <dbReference type="ChEBI" id="CHEBI:29105"/>
    </ligand>
</feature>
<comment type="catalytic activity">
    <reaction evidence="5">
        <text>hydrogencarbonate + H(+) = CO2 + H2O</text>
        <dbReference type="Rhea" id="RHEA:10748"/>
        <dbReference type="ChEBI" id="CHEBI:15377"/>
        <dbReference type="ChEBI" id="CHEBI:15378"/>
        <dbReference type="ChEBI" id="CHEBI:16526"/>
        <dbReference type="ChEBI" id="CHEBI:17544"/>
        <dbReference type="EC" id="4.2.1.1"/>
    </reaction>
</comment>
<dbReference type="GO" id="GO:0004089">
    <property type="term" value="F:carbonate dehydratase activity"/>
    <property type="evidence" value="ECO:0007669"/>
    <property type="project" value="UniProtKB-UniRule"/>
</dbReference>
<evidence type="ECO:0000256" key="5">
    <source>
        <dbReference type="RuleBase" id="RU003956"/>
    </source>
</evidence>
<dbReference type="InterPro" id="IPR001765">
    <property type="entry name" value="Carbonic_anhydrase"/>
</dbReference>
<evidence type="ECO:0000256" key="3">
    <source>
        <dbReference type="ARBA" id="ARBA00022833"/>
    </source>
</evidence>
<sequence length="186" mass="20155">MPASPALDEVLAANKAYQASGQHKPDMQLGVSRRLVVLTCMDSRLLPEHFLGLKQGEAEVIRNGGGRVTEDVIRSLIVCQDVLSCNTILVIHHTHCGAHAALYHPSAVVEHTKAKIDEALGTNLGGINMQPIYDLDQSARDDVAKLRAEKRVKPDTAIYGLVFQTESGELREICRDEGTAAEPPAP</sequence>
<evidence type="ECO:0000256" key="1">
    <source>
        <dbReference type="ARBA" id="ARBA00006217"/>
    </source>
</evidence>
<dbReference type="STRING" id="3076.A0A2P6TJI7"/>
<reference evidence="6 7" key="1">
    <citation type="journal article" date="2018" name="Plant J.">
        <title>Genome sequences of Chlorella sorokiniana UTEX 1602 and Micractinium conductrix SAG 241.80: implications to maltose excretion by a green alga.</title>
        <authorList>
            <person name="Arriola M.B."/>
            <person name="Velmurugan N."/>
            <person name="Zhang Y."/>
            <person name="Plunkett M.H."/>
            <person name="Hondzo H."/>
            <person name="Barney B.M."/>
        </authorList>
    </citation>
    <scope>NUCLEOTIDE SEQUENCE [LARGE SCALE GENOMIC DNA]</scope>
    <source>
        <strain evidence="7">UTEX 1602</strain>
    </source>
</reference>
<keyword evidence="5" id="KW-0456">Lyase</keyword>
<dbReference type="Gene3D" id="3.40.1050.10">
    <property type="entry name" value="Carbonic anhydrase"/>
    <property type="match status" value="1"/>
</dbReference>
<dbReference type="EC" id="4.2.1.1" evidence="5"/>
<dbReference type="OrthoDB" id="10248475at2759"/>
<dbReference type="SUPFAM" id="SSF53056">
    <property type="entry name" value="beta-carbonic anhydrase, cab"/>
    <property type="match status" value="1"/>
</dbReference>
<dbReference type="Proteomes" id="UP000239899">
    <property type="component" value="Unassembled WGS sequence"/>
</dbReference>
<feature type="binding site" evidence="4">
    <location>
        <position position="40"/>
    </location>
    <ligand>
        <name>Zn(2+)</name>
        <dbReference type="ChEBI" id="CHEBI:29105"/>
    </ligand>
</feature>
<dbReference type="CDD" id="cd03379">
    <property type="entry name" value="beta_CA_cladeD"/>
    <property type="match status" value="1"/>
</dbReference>
<comment type="caution">
    <text evidence="6">The sequence shown here is derived from an EMBL/GenBank/DDBJ whole genome shotgun (WGS) entry which is preliminary data.</text>
</comment>
<dbReference type="Pfam" id="PF00484">
    <property type="entry name" value="Pro_CA"/>
    <property type="match status" value="1"/>
</dbReference>
<gene>
    <name evidence="6" type="ORF">C2E21_6507</name>
</gene>
<dbReference type="PANTHER" id="PTHR43175:SF3">
    <property type="entry name" value="CARBON DISULFIDE HYDROLASE"/>
    <property type="match status" value="1"/>
</dbReference>
<feature type="binding site" evidence="4">
    <location>
        <position position="96"/>
    </location>
    <ligand>
        <name>Zn(2+)</name>
        <dbReference type="ChEBI" id="CHEBI:29105"/>
    </ligand>
</feature>